<name>A0A4R6G5U4_9BURK</name>
<organism evidence="2 3">
    <name type="scientific">Herminiimonas fonticola</name>
    <dbReference type="NCBI Taxonomy" id="303380"/>
    <lineage>
        <taxon>Bacteria</taxon>
        <taxon>Pseudomonadati</taxon>
        <taxon>Pseudomonadota</taxon>
        <taxon>Betaproteobacteria</taxon>
        <taxon>Burkholderiales</taxon>
        <taxon>Oxalobacteraceae</taxon>
        <taxon>Herminiimonas</taxon>
    </lineage>
</organism>
<feature type="transmembrane region" description="Helical" evidence="1">
    <location>
        <begin position="34"/>
        <end position="52"/>
    </location>
</feature>
<protein>
    <submittedName>
        <fullName evidence="2">Uncharacterized protein</fullName>
    </submittedName>
</protein>
<evidence type="ECO:0000256" key="1">
    <source>
        <dbReference type="SAM" id="Phobius"/>
    </source>
</evidence>
<accession>A0A4R6G5U4</accession>
<evidence type="ECO:0000313" key="3">
    <source>
        <dbReference type="Proteomes" id="UP000294737"/>
    </source>
</evidence>
<comment type="caution">
    <text evidence="2">The sequence shown here is derived from an EMBL/GenBank/DDBJ whole genome shotgun (WGS) entry which is preliminary data.</text>
</comment>
<keyword evidence="1" id="KW-1133">Transmembrane helix</keyword>
<dbReference type="RefSeq" id="WP_241523050.1">
    <property type="nucleotide sequence ID" value="NZ_PTLZ01000002.1"/>
</dbReference>
<proteinExistence type="predicted"/>
<gene>
    <name evidence="2" type="ORF">EV677_1874</name>
</gene>
<sequence length="105" mass="11529">MNENYADYAIFSFDFGGRKAVAMKTLNTRVAKRMLISLVGLAALGGCAVVPYNSGYYEQPYGGPVYAAQPVYVAPVVNFGLSYRSRGYYGPRYYGGGGYHGRGRW</sequence>
<reference evidence="2 3" key="1">
    <citation type="submission" date="2019-03" db="EMBL/GenBank/DDBJ databases">
        <title>Genomic Encyclopedia of Type Strains, Phase IV (KMG-IV): sequencing the most valuable type-strain genomes for metagenomic binning, comparative biology and taxonomic classification.</title>
        <authorList>
            <person name="Goeker M."/>
        </authorList>
    </citation>
    <scope>NUCLEOTIDE SEQUENCE [LARGE SCALE GENOMIC DNA]</scope>
    <source>
        <strain evidence="2 3">DSM 18555</strain>
    </source>
</reference>
<keyword evidence="1" id="KW-0812">Transmembrane</keyword>
<dbReference type="AlphaFoldDB" id="A0A4R6G5U4"/>
<dbReference type="Proteomes" id="UP000294737">
    <property type="component" value="Unassembled WGS sequence"/>
</dbReference>
<evidence type="ECO:0000313" key="2">
    <source>
        <dbReference type="EMBL" id="TDN89812.1"/>
    </source>
</evidence>
<dbReference type="EMBL" id="SNWF01000005">
    <property type="protein sequence ID" value="TDN89812.1"/>
    <property type="molecule type" value="Genomic_DNA"/>
</dbReference>
<keyword evidence="3" id="KW-1185">Reference proteome</keyword>
<feature type="transmembrane region" description="Helical" evidence="1">
    <location>
        <begin position="64"/>
        <end position="83"/>
    </location>
</feature>
<keyword evidence="1" id="KW-0472">Membrane</keyword>